<dbReference type="InterPro" id="IPR029068">
    <property type="entry name" value="Glyas_Bleomycin-R_OHBP_Dase"/>
</dbReference>
<dbReference type="PANTHER" id="PTHR35908:SF1">
    <property type="entry name" value="CONSERVED PROTEIN"/>
    <property type="match status" value="1"/>
</dbReference>
<dbReference type="Pfam" id="PF18029">
    <property type="entry name" value="Glyoxalase_6"/>
    <property type="match status" value="2"/>
</dbReference>
<sequence length="248" mass="27153">MVFWVSAFLDFAADEFEPGVAFWRDVTGYAVSEPRGADGEFATLVPASGDDYLRVQRLSAGGSRLHLDLHVEDPRAAADRAVAAGAVEVFSALDGYVVLTSPGGLTFCFVSHPASVRPAPISWPGGHHSMVYQVCLDLPGAAYDREQTFWAATLDATPEVLDSRPEFSWLRPPRQFALDLLLQRLDDPEGPVRAHLDLGTSDRAAEVARHESLGAEVLVREQFWALMTDPTGRRYCITDRDPATGRLV</sequence>
<evidence type="ECO:0000313" key="2">
    <source>
        <dbReference type="EMBL" id="CUR55144.1"/>
    </source>
</evidence>
<gene>
    <name evidence="2" type="ORF">NOCA2230064</name>
</gene>
<dbReference type="PANTHER" id="PTHR35908">
    <property type="entry name" value="HYPOTHETICAL FUSION PROTEIN"/>
    <property type="match status" value="1"/>
</dbReference>
<feature type="domain" description="Glyoxalase-like" evidence="1">
    <location>
        <begin position="133"/>
        <end position="238"/>
    </location>
</feature>
<dbReference type="InterPro" id="IPR041581">
    <property type="entry name" value="Glyoxalase_6"/>
</dbReference>
<name>A0A2P2BZI1_9ZZZZ</name>
<protein>
    <recommendedName>
        <fullName evidence="1">Glyoxalase-like domain-containing protein</fullName>
    </recommendedName>
</protein>
<reference evidence="2" key="1">
    <citation type="submission" date="2015-08" db="EMBL/GenBank/DDBJ databases">
        <authorList>
            <person name="Babu N.S."/>
            <person name="Beckwith C.J."/>
            <person name="Beseler K.G."/>
            <person name="Brison A."/>
            <person name="Carone J.V."/>
            <person name="Caskin T.P."/>
            <person name="Diamond M."/>
            <person name="Durham M.E."/>
            <person name="Foxe J.M."/>
            <person name="Go M."/>
            <person name="Henderson B.A."/>
            <person name="Jones I.B."/>
            <person name="McGettigan J.A."/>
            <person name="Micheletti S.J."/>
            <person name="Nasrallah M.E."/>
            <person name="Ortiz D."/>
            <person name="Piller C.R."/>
            <person name="Privatt S.R."/>
            <person name="Schneider S.L."/>
            <person name="Sharp S."/>
            <person name="Smith T.C."/>
            <person name="Stanton J.D."/>
            <person name="Ullery H.E."/>
            <person name="Wilson R.J."/>
            <person name="Serrano M.G."/>
            <person name="Buck G."/>
            <person name="Lee V."/>
            <person name="Wang Y."/>
            <person name="Carvalho R."/>
            <person name="Voegtly L."/>
            <person name="Shi R."/>
            <person name="Duckworth R."/>
            <person name="Johnson A."/>
            <person name="Loviza R."/>
            <person name="Walstead R."/>
            <person name="Shah Z."/>
            <person name="Kiflezghi M."/>
            <person name="Wade K."/>
            <person name="Ball S.L."/>
            <person name="Bradley K.W."/>
            <person name="Asai D.J."/>
            <person name="Bowman C.A."/>
            <person name="Russell D.A."/>
            <person name="Pope W.H."/>
            <person name="Jacobs-Sera D."/>
            <person name="Hendrix R.W."/>
            <person name="Hatfull G.F."/>
        </authorList>
    </citation>
    <scope>NUCLEOTIDE SEQUENCE</scope>
</reference>
<proteinExistence type="predicted"/>
<dbReference type="EMBL" id="CZKA01000016">
    <property type="protein sequence ID" value="CUR55144.1"/>
    <property type="molecule type" value="Genomic_DNA"/>
</dbReference>
<dbReference type="SUPFAM" id="SSF54593">
    <property type="entry name" value="Glyoxalase/Bleomycin resistance protein/Dihydroxybiphenyl dioxygenase"/>
    <property type="match status" value="2"/>
</dbReference>
<dbReference type="Gene3D" id="3.10.180.10">
    <property type="entry name" value="2,3-Dihydroxybiphenyl 1,2-Dioxygenase, domain 1"/>
    <property type="match status" value="2"/>
</dbReference>
<feature type="domain" description="Glyoxalase-like" evidence="1">
    <location>
        <begin position="9"/>
        <end position="110"/>
    </location>
</feature>
<organism evidence="2">
    <name type="scientific">metagenome</name>
    <dbReference type="NCBI Taxonomy" id="256318"/>
    <lineage>
        <taxon>unclassified sequences</taxon>
        <taxon>metagenomes</taxon>
    </lineage>
</organism>
<accession>A0A2P2BZI1</accession>
<dbReference type="AlphaFoldDB" id="A0A2P2BZI1"/>
<evidence type="ECO:0000259" key="1">
    <source>
        <dbReference type="Pfam" id="PF18029"/>
    </source>
</evidence>